<proteinExistence type="evidence at transcript level"/>
<dbReference type="AlphaFoldDB" id="A0A0C9SD78"/>
<dbReference type="EMBL" id="GBZX01000868">
    <property type="protein sequence ID" value="JAG91872.1"/>
    <property type="molecule type" value="mRNA"/>
</dbReference>
<accession>A0A0C9SD78</accession>
<reference evidence="1" key="1">
    <citation type="journal article" date="2015" name="PLoS ONE">
        <title>An Insight into the Sialome of the Lone Star Tick, Amblyomma americanum, with a Glimpse on Its Time Dependent Gene Expression.</title>
        <authorList>
            <person name="Karim S."/>
            <person name="Ribeiro J.M."/>
        </authorList>
    </citation>
    <scope>NUCLEOTIDE SEQUENCE</scope>
    <source>
        <tissue evidence="1">Salivary gland</tissue>
    </source>
</reference>
<sequence length="115" mass="13248">MNLQTRIFSVPCVCFVYVFLMNAPCFHTERADHIEPETRAEGAGSLAEWDADNYLCEDWGEELVNDTLLAIELTKVRRWFDWRSHRASSGLELYCHRNPTGRAEGHTRTSQADTL</sequence>
<name>A0A0C9SD78_AMBAM</name>
<feature type="non-terminal residue" evidence="1">
    <location>
        <position position="115"/>
    </location>
</feature>
<protein>
    <submittedName>
        <fullName evidence="1">Putative secreted protein</fullName>
    </submittedName>
</protein>
<organism evidence="1">
    <name type="scientific">Amblyomma americanum</name>
    <name type="common">Lone star tick</name>
    <dbReference type="NCBI Taxonomy" id="6943"/>
    <lineage>
        <taxon>Eukaryota</taxon>
        <taxon>Metazoa</taxon>
        <taxon>Ecdysozoa</taxon>
        <taxon>Arthropoda</taxon>
        <taxon>Chelicerata</taxon>
        <taxon>Arachnida</taxon>
        <taxon>Acari</taxon>
        <taxon>Parasitiformes</taxon>
        <taxon>Ixodida</taxon>
        <taxon>Ixodoidea</taxon>
        <taxon>Ixodidae</taxon>
        <taxon>Amblyomminae</taxon>
        <taxon>Amblyomma</taxon>
    </lineage>
</organism>
<evidence type="ECO:0000313" key="1">
    <source>
        <dbReference type="EMBL" id="JAG91872.1"/>
    </source>
</evidence>